<accession>A0ABW5GVW5</accession>
<name>A0ABW5GVW5_9PSEU</name>
<reference evidence="3" key="1">
    <citation type="journal article" date="2019" name="Int. J. Syst. Evol. Microbiol.">
        <title>The Global Catalogue of Microorganisms (GCM) 10K type strain sequencing project: providing services to taxonomists for standard genome sequencing and annotation.</title>
        <authorList>
            <consortium name="The Broad Institute Genomics Platform"/>
            <consortium name="The Broad Institute Genome Sequencing Center for Infectious Disease"/>
            <person name="Wu L."/>
            <person name="Ma J."/>
        </authorList>
    </citation>
    <scope>NUCLEOTIDE SEQUENCE [LARGE SCALE GENOMIC DNA]</scope>
    <source>
        <strain evidence="3">CGMCC 4.7643</strain>
    </source>
</reference>
<keyword evidence="1" id="KW-0732">Signal</keyword>
<evidence type="ECO:0000256" key="1">
    <source>
        <dbReference type="SAM" id="SignalP"/>
    </source>
</evidence>
<comment type="caution">
    <text evidence="2">The sequence shown here is derived from an EMBL/GenBank/DDBJ whole genome shotgun (WGS) entry which is preliminary data.</text>
</comment>
<feature type="chain" id="PRO_5046558812" evidence="1">
    <location>
        <begin position="25"/>
        <end position="247"/>
    </location>
</feature>
<dbReference type="Proteomes" id="UP001597419">
    <property type="component" value="Unassembled WGS sequence"/>
</dbReference>
<keyword evidence="3" id="KW-1185">Reference proteome</keyword>
<evidence type="ECO:0000313" key="2">
    <source>
        <dbReference type="EMBL" id="MFD2464961.1"/>
    </source>
</evidence>
<gene>
    <name evidence="2" type="ORF">ACFSYJ_40525</name>
</gene>
<proteinExistence type="predicted"/>
<sequence>MSRVRTLFALVAAALLAVAVPATAAPNPAPSLERPYGVEGLYLLNSRYNGDVGATRGWQVTWQVPAVSNGKDAWGAVGEWYYNLESGIYYNNDVGWAVYFFGDDNGLENNPDCTQTWTTGSICRGLSHLKVGKQVTFTYEYCKSDSQICLYTDLHDGKGRRFLASDKRSTVEMYAHDIETFADGNRVEPKIPCDKPTKMVKQSVKGTDGQWTTMTGNRWKFEDTSPRYQFRNVKTSANPANWESCSG</sequence>
<protein>
    <submittedName>
        <fullName evidence="2">Uncharacterized protein</fullName>
    </submittedName>
</protein>
<dbReference type="EMBL" id="JBHUKU010000028">
    <property type="protein sequence ID" value="MFD2464961.1"/>
    <property type="molecule type" value="Genomic_DNA"/>
</dbReference>
<feature type="signal peptide" evidence="1">
    <location>
        <begin position="1"/>
        <end position="24"/>
    </location>
</feature>
<organism evidence="2 3">
    <name type="scientific">Amycolatopsis samaneae</name>
    <dbReference type="NCBI Taxonomy" id="664691"/>
    <lineage>
        <taxon>Bacteria</taxon>
        <taxon>Bacillati</taxon>
        <taxon>Actinomycetota</taxon>
        <taxon>Actinomycetes</taxon>
        <taxon>Pseudonocardiales</taxon>
        <taxon>Pseudonocardiaceae</taxon>
        <taxon>Amycolatopsis</taxon>
    </lineage>
</organism>
<dbReference type="RefSeq" id="WP_345399363.1">
    <property type="nucleotide sequence ID" value="NZ_BAABHG010000010.1"/>
</dbReference>
<evidence type="ECO:0000313" key="3">
    <source>
        <dbReference type="Proteomes" id="UP001597419"/>
    </source>
</evidence>